<dbReference type="AlphaFoldDB" id="A0A1X7SK03"/>
<dbReference type="STRING" id="400682.A0A1X7SK03"/>
<dbReference type="EnsemblMetazoa" id="Aqu2.1.02447_001">
    <property type="protein sequence ID" value="Aqu2.1.02447_001"/>
    <property type="gene ID" value="Aqu2.1.02447"/>
</dbReference>
<dbReference type="PANTHER" id="PTHR13395:SF6">
    <property type="entry name" value="SISTER CHROMATID COHESION PROTEIN DCC1"/>
    <property type="match status" value="1"/>
</dbReference>
<evidence type="ECO:0000313" key="5">
    <source>
        <dbReference type="Proteomes" id="UP000007879"/>
    </source>
</evidence>
<dbReference type="OrthoDB" id="5199543at2759"/>
<dbReference type="Proteomes" id="UP000007879">
    <property type="component" value="Unassembled WGS sequence"/>
</dbReference>
<sequence length="232" mass="26735">YTYNDYLDKVQASEDELKTGLKQLQACLINGYWRVFHLDYRDQVFQSILTLLEEEDWSWQSIPLKETCQKLEELEPPFVLEHVLDCYGVVFTGDEGEKRYGLEEDKVCQFCAELFLRQSGKFNYEEFMESWPSSVPLGMTTSLDQLKGLALTDLNSVPAVIWYFPATDLPEDPAARFSKLFSVKEKWAYDEMHPYISDLESPGQSLNGLLLKYSRVSVSQGKKTYSAKLTAL</sequence>
<proteinExistence type="inferred from homology"/>
<evidence type="ECO:0000256" key="1">
    <source>
        <dbReference type="ARBA" id="ARBA00007017"/>
    </source>
</evidence>
<dbReference type="OMA" id="WEESTIQ"/>
<accession>A0A1X7SK03</accession>
<comment type="similarity">
    <text evidence="1">Belongs to the DCC1 family.</text>
</comment>
<evidence type="ECO:0000313" key="4">
    <source>
        <dbReference type="EnsemblMetazoa" id="Aqu2.1.02447_001"/>
    </source>
</evidence>
<dbReference type="KEGG" id="aqu:100632141"/>
<evidence type="ECO:0000256" key="3">
    <source>
        <dbReference type="ARBA" id="ARBA00022705"/>
    </source>
</evidence>
<reference evidence="5" key="1">
    <citation type="journal article" date="2010" name="Nature">
        <title>The Amphimedon queenslandica genome and the evolution of animal complexity.</title>
        <authorList>
            <person name="Srivastava M."/>
            <person name="Simakov O."/>
            <person name="Chapman J."/>
            <person name="Fahey B."/>
            <person name="Gauthier M.E."/>
            <person name="Mitros T."/>
            <person name="Richards G.S."/>
            <person name="Conaco C."/>
            <person name="Dacre M."/>
            <person name="Hellsten U."/>
            <person name="Larroux C."/>
            <person name="Putnam N.H."/>
            <person name="Stanke M."/>
            <person name="Adamska M."/>
            <person name="Darling A."/>
            <person name="Degnan S.M."/>
            <person name="Oakley T.H."/>
            <person name="Plachetzki D.C."/>
            <person name="Zhai Y."/>
            <person name="Adamski M."/>
            <person name="Calcino A."/>
            <person name="Cummins S.F."/>
            <person name="Goodstein D.M."/>
            <person name="Harris C."/>
            <person name="Jackson D.J."/>
            <person name="Leys S.P."/>
            <person name="Shu S."/>
            <person name="Woodcroft B.J."/>
            <person name="Vervoort M."/>
            <person name="Kosik K.S."/>
            <person name="Manning G."/>
            <person name="Degnan B.M."/>
            <person name="Rokhsar D.S."/>
        </authorList>
    </citation>
    <scope>NUCLEOTIDE SEQUENCE [LARGE SCALE GENOMIC DNA]</scope>
</reference>
<evidence type="ECO:0000256" key="2">
    <source>
        <dbReference type="ARBA" id="ARBA00017682"/>
    </source>
</evidence>
<dbReference type="GO" id="GO:0031390">
    <property type="term" value="C:Ctf18 RFC-like complex"/>
    <property type="evidence" value="ECO:0007669"/>
    <property type="project" value="InterPro"/>
</dbReference>
<dbReference type="GO" id="GO:0000785">
    <property type="term" value="C:chromatin"/>
    <property type="evidence" value="ECO:0007669"/>
    <property type="project" value="TreeGrafter"/>
</dbReference>
<dbReference type="PANTHER" id="PTHR13395">
    <property type="entry name" value="SISTER CHROMATID COHESION PROTEIN DCC1-RELATED"/>
    <property type="match status" value="1"/>
</dbReference>
<dbReference type="InParanoid" id="A0A1X7SK03"/>
<dbReference type="InterPro" id="IPR019128">
    <property type="entry name" value="Dcc1"/>
</dbReference>
<organism evidence="4">
    <name type="scientific">Amphimedon queenslandica</name>
    <name type="common">Sponge</name>
    <dbReference type="NCBI Taxonomy" id="400682"/>
    <lineage>
        <taxon>Eukaryota</taxon>
        <taxon>Metazoa</taxon>
        <taxon>Porifera</taxon>
        <taxon>Demospongiae</taxon>
        <taxon>Heteroscleromorpha</taxon>
        <taxon>Haplosclerida</taxon>
        <taxon>Niphatidae</taxon>
        <taxon>Amphimedon</taxon>
    </lineage>
</organism>
<dbReference type="GO" id="GO:0006260">
    <property type="term" value="P:DNA replication"/>
    <property type="evidence" value="ECO:0007669"/>
    <property type="project" value="UniProtKB-KW"/>
</dbReference>
<dbReference type="GO" id="GO:0034088">
    <property type="term" value="P:maintenance of mitotic sister chromatid cohesion"/>
    <property type="evidence" value="ECO:0007669"/>
    <property type="project" value="TreeGrafter"/>
</dbReference>
<dbReference type="Pfam" id="PF09724">
    <property type="entry name" value="Dcc1"/>
    <property type="match status" value="1"/>
</dbReference>
<keyword evidence="3" id="KW-0235">DNA replication</keyword>
<gene>
    <name evidence="4" type="primary">100632141</name>
</gene>
<dbReference type="GO" id="GO:0000775">
    <property type="term" value="C:chromosome, centromeric region"/>
    <property type="evidence" value="ECO:0007669"/>
    <property type="project" value="TreeGrafter"/>
</dbReference>
<reference evidence="4" key="2">
    <citation type="submission" date="2017-05" db="UniProtKB">
        <authorList>
            <consortium name="EnsemblMetazoa"/>
        </authorList>
    </citation>
    <scope>IDENTIFICATION</scope>
</reference>
<keyword evidence="5" id="KW-1185">Reference proteome</keyword>
<name>A0A1X7SK03_AMPQE</name>
<protein>
    <recommendedName>
        <fullName evidence="2">Sister chromatid cohesion protein DCC1</fullName>
    </recommendedName>
</protein>
<dbReference type="eggNOG" id="KOG0798">
    <property type="taxonomic scope" value="Eukaryota"/>
</dbReference>
<dbReference type="EnsemblMetazoa" id="XM_003391913.3">
    <property type="protein sequence ID" value="XP_003391961.2"/>
    <property type="gene ID" value="LOC100632141"/>
</dbReference>